<dbReference type="Gene3D" id="4.10.240.10">
    <property type="entry name" value="Zn(2)-C6 fungal-type DNA-binding domain"/>
    <property type="match status" value="1"/>
</dbReference>
<dbReference type="EMBL" id="JAWRVG010000020">
    <property type="protein sequence ID" value="KAK4072979.1"/>
    <property type="molecule type" value="Genomic_DNA"/>
</dbReference>
<dbReference type="Proteomes" id="UP001273209">
    <property type="component" value="Unassembled WGS sequence"/>
</dbReference>
<keyword evidence="5" id="KW-1185">Reference proteome</keyword>
<proteinExistence type="predicted"/>
<evidence type="ECO:0000256" key="1">
    <source>
        <dbReference type="ARBA" id="ARBA00023242"/>
    </source>
</evidence>
<evidence type="ECO:0000259" key="3">
    <source>
        <dbReference type="PROSITE" id="PS50048"/>
    </source>
</evidence>
<dbReference type="PANTHER" id="PTHR47785">
    <property type="entry name" value="ZN(II)2CYS6 TRANSCRIPTION FACTOR (EUROFUNG)-RELATED-RELATED"/>
    <property type="match status" value="1"/>
</dbReference>
<dbReference type="CDD" id="cd12148">
    <property type="entry name" value="fungal_TF_MHR"/>
    <property type="match status" value="1"/>
</dbReference>
<dbReference type="InterPro" id="IPR053181">
    <property type="entry name" value="EcdB-like_regulator"/>
</dbReference>
<evidence type="ECO:0000256" key="2">
    <source>
        <dbReference type="SAM" id="MobiDB-lite"/>
    </source>
</evidence>
<dbReference type="InterPro" id="IPR001138">
    <property type="entry name" value="Zn2Cys6_DnaBD"/>
</dbReference>
<sequence length="618" mass="68442">MSAGKLRAMVACKHCRQRKRRCDGVTPRCSGCRQRGLECVYTEAAPPRNTAVQTQLDGLDQRNGSMASDALLQRLESIEMLLGEHAEALRTLQQEKQPRHRGDLSASMTPHPLPDLYRQTDKTETNESLPSPSREASMPHSTWALTTREGGDSSRRGVNGDGGDDVPPITIPLGHQTSTSSLLTLPQMRPLVGDYPEDFIFRVEDSRSPSAAMDFMTAPGLQGEEKQIDRTVTDDYLSSFLALVHACHPIFDRDHLLANYEATMREGLGSDVRSGVILAVLALGATASDAIDHGENGNTGDACMQRALRILVPAWTLSFSGNIQLTQGLILCKDILSGQAEIQELTRLSWISFIIESDMIAEFHQPRSGIDVLVDRMPFPNYGTNPKLEHLCVLAEISARSLLNRMHHAIYFTDSLTIYAGRALDSLASSQQSSLQPDASLLRVCSELNSQLDRWYEGLPVDIKPDLFDRAPGNRQACILRLRYWSAKQSIFRPFVIHATSSQYEKGEVEVPSAVVAQCKVCLAACRAFLHGAIYLLSERTPYAYSSLQFTLNCFLVLALAANSPHLGHLAEDIDSNHQMVVEALEPWARPGSSIEHALEIANSVARKLRLRDDRRRF</sequence>
<dbReference type="CDD" id="cd00067">
    <property type="entry name" value="GAL4"/>
    <property type="match status" value="1"/>
</dbReference>
<evidence type="ECO:0000313" key="4">
    <source>
        <dbReference type="EMBL" id="KAK4072979.1"/>
    </source>
</evidence>
<organism evidence="4 5">
    <name type="scientific">Trichoderma aggressivum f. europaeum</name>
    <dbReference type="NCBI Taxonomy" id="173218"/>
    <lineage>
        <taxon>Eukaryota</taxon>
        <taxon>Fungi</taxon>
        <taxon>Dikarya</taxon>
        <taxon>Ascomycota</taxon>
        <taxon>Pezizomycotina</taxon>
        <taxon>Sordariomycetes</taxon>
        <taxon>Hypocreomycetidae</taxon>
        <taxon>Hypocreales</taxon>
        <taxon>Hypocreaceae</taxon>
        <taxon>Trichoderma</taxon>
    </lineage>
</organism>
<accession>A0AAE1ICV0</accession>
<reference evidence="4" key="1">
    <citation type="submission" date="2023-11" db="EMBL/GenBank/DDBJ databases">
        <title>The genome sequences of three competitors of mushroom-forming fungi.</title>
        <authorList>
            <person name="Beijen E."/>
            <person name="Ohm R.A."/>
        </authorList>
    </citation>
    <scope>NUCLEOTIDE SEQUENCE</scope>
    <source>
        <strain evidence="4">CBS 100526</strain>
    </source>
</reference>
<keyword evidence="1" id="KW-0539">Nucleus</keyword>
<dbReference type="RefSeq" id="XP_062755456.1">
    <property type="nucleotide sequence ID" value="XM_062900194.1"/>
</dbReference>
<evidence type="ECO:0000313" key="5">
    <source>
        <dbReference type="Proteomes" id="UP001273209"/>
    </source>
</evidence>
<dbReference type="Pfam" id="PF00172">
    <property type="entry name" value="Zn_clus"/>
    <property type="match status" value="1"/>
</dbReference>
<dbReference type="PROSITE" id="PS00463">
    <property type="entry name" value="ZN2_CY6_FUNGAL_1"/>
    <property type="match status" value="1"/>
</dbReference>
<protein>
    <submittedName>
        <fullName evidence="4">Transcriptional regulator family: Fungal Specific TF</fullName>
    </submittedName>
</protein>
<feature type="domain" description="Zn(2)-C6 fungal-type" evidence="3">
    <location>
        <begin position="11"/>
        <end position="41"/>
    </location>
</feature>
<comment type="caution">
    <text evidence="4">The sequence shown here is derived from an EMBL/GenBank/DDBJ whole genome shotgun (WGS) entry which is preliminary data.</text>
</comment>
<dbReference type="GO" id="GO:0008270">
    <property type="term" value="F:zinc ion binding"/>
    <property type="evidence" value="ECO:0007669"/>
    <property type="project" value="InterPro"/>
</dbReference>
<dbReference type="SUPFAM" id="SSF57701">
    <property type="entry name" value="Zn2/Cys6 DNA-binding domain"/>
    <property type="match status" value="1"/>
</dbReference>
<dbReference type="AlphaFoldDB" id="A0AAE1ICV0"/>
<dbReference type="SMART" id="SM00066">
    <property type="entry name" value="GAL4"/>
    <property type="match status" value="1"/>
</dbReference>
<dbReference type="InterPro" id="IPR036864">
    <property type="entry name" value="Zn2-C6_fun-type_DNA-bd_sf"/>
</dbReference>
<feature type="region of interest" description="Disordered" evidence="2">
    <location>
        <begin position="93"/>
        <end position="164"/>
    </location>
</feature>
<name>A0AAE1ICV0_9HYPO</name>
<dbReference type="GO" id="GO:0000981">
    <property type="term" value="F:DNA-binding transcription factor activity, RNA polymerase II-specific"/>
    <property type="evidence" value="ECO:0007669"/>
    <property type="project" value="InterPro"/>
</dbReference>
<dbReference type="PROSITE" id="PS50048">
    <property type="entry name" value="ZN2_CY6_FUNGAL_2"/>
    <property type="match status" value="1"/>
</dbReference>
<gene>
    <name evidence="4" type="ORF">Triagg1_5656</name>
</gene>
<dbReference type="GeneID" id="87920099"/>